<dbReference type="HAMAP" id="MF_01402_A">
    <property type="entry name" value="ApgM_A"/>
    <property type="match status" value="1"/>
</dbReference>
<reference evidence="10" key="1">
    <citation type="submission" date="2019-05" db="EMBL/GenBank/DDBJ databases">
        <title>Methanoculleus sp. FWC-SCC1, a methanogenic archaeon isolated from deep marine cold seep.</title>
        <authorList>
            <person name="Chen Y.-W."/>
            <person name="Chen S.-C."/>
            <person name="Teng N.-H."/>
            <person name="Lai M.-C."/>
        </authorList>
    </citation>
    <scope>NUCLEOTIDE SEQUENCE</scope>
    <source>
        <strain evidence="10">FWC-SCC1</strain>
    </source>
</reference>
<dbReference type="Gene3D" id="3.40.720.10">
    <property type="entry name" value="Alkaline Phosphatase, subunit A"/>
    <property type="match status" value="2"/>
</dbReference>
<evidence type="ECO:0000256" key="4">
    <source>
        <dbReference type="ARBA" id="ARBA00005524"/>
    </source>
</evidence>
<dbReference type="CDD" id="cd16011">
    <property type="entry name" value="iPGM_like"/>
    <property type="match status" value="1"/>
</dbReference>
<keyword evidence="11" id="KW-1185">Reference proteome</keyword>
<dbReference type="InterPro" id="IPR006124">
    <property type="entry name" value="Metalloenzyme"/>
</dbReference>
<comment type="function">
    <text evidence="2 7">Catalyzes the interconversion of 2-phosphoglycerate and 3-phosphoglycerate.</text>
</comment>
<dbReference type="NCBIfam" id="NF003104">
    <property type="entry name" value="PRK04024.1"/>
    <property type="match status" value="1"/>
</dbReference>
<dbReference type="GO" id="GO:0004619">
    <property type="term" value="F:phosphoglycerate mutase activity"/>
    <property type="evidence" value="ECO:0007669"/>
    <property type="project" value="UniProtKB-EC"/>
</dbReference>
<dbReference type="InterPro" id="IPR004456">
    <property type="entry name" value="Pglycerate_mutase_ApgM"/>
</dbReference>
<dbReference type="NCBIfam" id="TIGR00306">
    <property type="entry name" value="apgM"/>
    <property type="match status" value="1"/>
</dbReference>
<sequence length="411" mass="43858">MTATKVLFLVLDGISDRPCSSLGGLTPLQAARTPVLDRFAAEGICGIMDTIAPGIRPGSDTAHLSLLGYPPERYYTGRGPLEAEGSGIHMTPGMIGFRCNFATVDENGRVTDRRAGRIHETGPLSAAIREGVDLSGLEVGFRFESGAGHRAALAFEGELLGDRVTSNDPKKEGVSPLPVRPVGDAPADEKTAAVCNEFLRQAHEILENHPLNLERLEQGLPPANLLLIRGAGRMGHFEPFLERYELSGSVISAATLISGIGMVVGLEYVPVPGTTGSVDSDLDAKVRAALRELGRNDFLLMNIKGADEAGHDGKPEQKRDFIEAIDAALEPLGAIEDCLLVICGDHSTPCSVKDHSADPVPLVIRGEGVRTDRVKHFDEISCAEGGINRIRGLDLMPTLLDLINKAHKYGA</sequence>
<keyword evidence="5 7" id="KW-0324">Glycolysis</keyword>
<evidence type="ECO:0000256" key="2">
    <source>
        <dbReference type="ARBA" id="ARBA00002315"/>
    </source>
</evidence>
<evidence type="ECO:0000256" key="3">
    <source>
        <dbReference type="ARBA" id="ARBA00004798"/>
    </source>
</evidence>
<dbReference type="InterPro" id="IPR023665">
    <property type="entry name" value="ApgAM_prokaryotes"/>
</dbReference>
<dbReference type="Pfam" id="PF01676">
    <property type="entry name" value="Metalloenzyme"/>
    <property type="match status" value="1"/>
</dbReference>
<dbReference type="EMBL" id="VCYH01000004">
    <property type="protein sequence ID" value="MDN7024544.1"/>
    <property type="molecule type" value="Genomic_DNA"/>
</dbReference>
<evidence type="ECO:0000256" key="1">
    <source>
        <dbReference type="ARBA" id="ARBA00000370"/>
    </source>
</evidence>
<dbReference type="Proteomes" id="UP001168338">
    <property type="component" value="Unassembled WGS sequence"/>
</dbReference>
<gene>
    <name evidence="7" type="primary">apgM</name>
    <name evidence="10" type="ORF">FGU65_06525</name>
</gene>
<evidence type="ECO:0000256" key="7">
    <source>
        <dbReference type="HAMAP-Rule" id="MF_01402"/>
    </source>
</evidence>
<evidence type="ECO:0000256" key="8">
    <source>
        <dbReference type="SAM" id="MobiDB-lite"/>
    </source>
</evidence>
<protein>
    <recommendedName>
        <fullName evidence="7">2,3-bisphosphoglycerate-independent phosphoglycerate mutase</fullName>
        <shortName evidence="7">BPG-independent PGAM</shortName>
        <shortName evidence="7">Phosphoglyceromutase</shortName>
        <shortName evidence="7">aPGAM</shortName>
        <ecNumber evidence="7">5.4.2.12</ecNumber>
    </recommendedName>
</protein>
<comment type="pathway">
    <text evidence="3 7">Carbohydrate degradation; glycolysis; pyruvate from D-glyceraldehyde 3-phosphate: step 3/5.</text>
</comment>
<keyword evidence="6 7" id="KW-0413">Isomerase</keyword>
<evidence type="ECO:0000259" key="9">
    <source>
        <dbReference type="Pfam" id="PF01676"/>
    </source>
</evidence>
<dbReference type="RefSeq" id="WP_301663660.1">
    <property type="nucleotide sequence ID" value="NZ_VCYH01000004.1"/>
</dbReference>
<evidence type="ECO:0000313" key="11">
    <source>
        <dbReference type="Proteomes" id="UP001168338"/>
    </source>
</evidence>
<feature type="region of interest" description="Disordered" evidence="8">
    <location>
        <begin position="166"/>
        <end position="185"/>
    </location>
</feature>
<comment type="catalytic activity">
    <reaction evidence="1 7">
        <text>(2R)-2-phosphoglycerate = (2R)-3-phosphoglycerate</text>
        <dbReference type="Rhea" id="RHEA:15901"/>
        <dbReference type="ChEBI" id="CHEBI:58272"/>
        <dbReference type="ChEBI" id="CHEBI:58289"/>
        <dbReference type="EC" id="5.4.2.12"/>
    </reaction>
</comment>
<dbReference type="PANTHER" id="PTHR31209">
    <property type="entry name" value="COFACTOR-INDEPENDENT PHOSPHOGLYCERATE MUTASE"/>
    <property type="match status" value="1"/>
</dbReference>
<dbReference type="PANTHER" id="PTHR31209:SF0">
    <property type="entry name" value="METALLOENZYME DOMAIN-CONTAINING PROTEIN"/>
    <property type="match status" value="1"/>
</dbReference>
<evidence type="ECO:0000256" key="5">
    <source>
        <dbReference type="ARBA" id="ARBA00023152"/>
    </source>
</evidence>
<evidence type="ECO:0000256" key="6">
    <source>
        <dbReference type="ARBA" id="ARBA00023235"/>
    </source>
</evidence>
<accession>A0ABT8M9F3</accession>
<feature type="domain" description="Metalloenzyme" evidence="9">
    <location>
        <begin position="5"/>
        <end position="400"/>
    </location>
</feature>
<dbReference type="EC" id="5.4.2.12" evidence="7"/>
<dbReference type="InterPro" id="IPR017850">
    <property type="entry name" value="Alkaline_phosphatase_core_sf"/>
</dbReference>
<dbReference type="Pfam" id="PF10143">
    <property type="entry name" value="PhosphMutase"/>
    <property type="match status" value="1"/>
</dbReference>
<organism evidence="10 11">
    <name type="scientific">Methanoculleus frigidifontis</name>
    <dbReference type="NCBI Taxonomy" id="2584085"/>
    <lineage>
        <taxon>Archaea</taxon>
        <taxon>Methanobacteriati</taxon>
        <taxon>Methanobacteriota</taxon>
        <taxon>Stenosarchaea group</taxon>
        <taxon>Methanomicrobia</taxon>
        <taxon>Methanomicrobiales</taxon>
        <taxon>Methanomicrobiaceae</taxon>
        <taxon>Methanoculleus</taxon>
    </lineage>
</organism>
<comment type="caution">
    <text evidence="10">The sequence shown here is derived from an EMBL/GenBank/DDBJ whole genome shotgun (WGS) entry which is preliminary data.</text>
</comment>
<dbReference type="SUPFAM" id="SSF53649">
    <property type="entry name" value="Alkaline phosphatase-like"/>
    <property type="match status" value="1"/>
</dbReference>
<proteinExistence type="inferred from homology"/>
<name>A0ABT8M9F3_9EURY</name>
<comment type="similarity">
    <text evidence="4 7">Belongs to the BPG-independent phosphoglycerate mutase family. A-PGAM subfamily.</text>
</comment>
<dbReference type="PIRSF" id="PIRSF006392">
    <property type="entry name" value="IPGAM_arch"/>
    <property type="match status" value="1"/>
</dbReference>
<evidence type="ECO:0000313" key="10">
    <source>
        <dbReference type="EMBL" id="MDN7024544.1"/>
    </source>
</evidence>